<keyword evidence="3" id="KW-0498">Mitosis</keyword>
<dbReference type="AlphaFoldDB" id="A0ABD0YT56"/>
<keyword evidence="2" id="KW-0132">Cell division</keyword>
<comment type="caution">
    <text evidence="7">The sequence shown here is derived from an EMBL/GenBank/DDBJ whole genome shotgun (WGS) entry which is preliminary data.</text>
</comment>
<protein>
    <recommendedName>
        <fullName evidence="6">Condensin complex subunit 1 C-terminal domain-containing protein</fullName>
    </recommendedName>
</protein>
<dbReference type="Pfam" id="PF12717">
    <property type="entry name" value="Cnd1"/>
    <property type="match status" value="1"/>
</dbReference>
<proteinExistence type="predicted"/>
<accession>A0ABD0YT56</accession>
<dbReference type="Proteomes" id="UP001558652">
    <property type="component" value="Unassembled WGS sequence"/>
</dbReference>
<dbReference type="SUPFAM" id="SSF48371">
    <property type="entry name" value="ARM repeat"/>
    <property type="match status" value="1"/>
</dbReference>
<dbReference type="PANTHER" id="PTHR14222">
    <property type="entry name" value="CONDENSIN"/>
    <property type="match status" value="1"/>
</dbReference>
<evidence type="ECO:0000256" key="4">
    <source>
        <dbReference type="ARBA" id="ARBA00023242"/>
    </source>
</evidence>
<evidence type="ECO:0000313" key="7">
    <source>
        <dbReference type="EMBL" id="KAL1122978.1"/>
    </source>
</evidence>
<gene>
    <name evidence="7" type="ORF">AAG570_003302</name>
</gene>
<dbReference type="EMBL" id="JBFDAA010000013">
    <property type="protein sequence ID" value="KAL1122978.1"/>
    <property type="molecule type" value="Genomic_DNA"/>
</dbReference>
<dbReference type="GO" id="GO:0051301">
    <property type="term" value="P:cell division"/>
    <property type="evidence" value="ECO:0007669"/>
    <property type="project" value="UniProtKB-KW"/>
</dbReference>
<feature type="domain" description="Condensin complex subunit 1 C-terminal" evidence="6">
    <location>
        <begin position="10"/>
        <end position="159"/>
    </location>
</feature>
<comment type="subcellular location">
    <subcellularLocation>
        <location evidence="1">Nucleus</location>
    </subcellularLocation>
</comment>
<dbReference type="GO" id="GO:0005634">
    <property type="term" value="C:nucleus"/>
    <property type="evidence" value="ECO:0007669"/>
    <property type="project" value="UniProtKB-SubCell"/>
</dbReference>
<evidence type="ECO:0000259" key="6">
    <source>
        <dbReference type="Pfam" id="PF12717"/>
    </source>
</evidence>
<dbReference type="InterPro" id="IPR016024">
    <property type="entry name" value="ARM-type_fold"/>
</dbReference>
<keyword evidence="5" id="KW-0131">Cell cycle</keyword>
<keyword evidence="8" id="KW-1185">Reference proteome</keyword>
<evidence type="ECO:0000256" key="5">
    <source>
        <dbReference type="ARBA" id="ARBA00023306"/>
    </source>
</evidence>
<evidence type="ECO:0000256" key="2">
    <source>
        <dbReference type="ARBA" id="ARBA00022618"/>
    </source>
</evidence>
<dbReference type="PANTHER" id="PTHR14222:SF1">
    <property type="entry name" value="CONDENSIN-2 COMPLEX SUBUNIT D3"/>
    <property type="match status" value="1"/>
</dbReference>
<evidence type="ECO:0000256" key="1">
    <source>
        <dbReference type="ARBA" id="ARBA00004123"/>
    </source>
</evidence>
<dbReference type="InterPro" id="IPR032682">
    <property type="entry name" value="Cnd1_C"/>
</dbReference>
<dbReference type="InterPro" id="IPR026971">
    <property type="entry name" value="CND1/NCAPD3"/>
</dbReference>
<evidence type="ECO:0000256" key="3">
    <source>
        <dbReference type="ARBA" id="ARBA00022776"/>
    </source>
</evidence>
<keyword evidence="4" id="KW-0539">Nucleus</keyword>
<evidence type="ECO:0000313" key="8">
    <source>
        <dbReference type="Proteomes" id="UP001558652"/>
    </source>
</evidence>
<reference evidence="7 8" key="1">
    <citation type="submission" date="2024-07" db="EMBL/GenBank/DDBJ databases">
        <title>Chromosome-level genome assembly of the water stick insect Ranatra chinensis (Heteroptera: Nepidae).</title>
        <authorList>
            <person name="Liu X."/>
        </authorList>
    </citation>
    <scope>NUCLEOTIDE SEQUENCE [LARGE SCALE GENOMIC DNA]</scope>
    <source>
        <strain evidence="7">Cailab_2021Rc</strain>
        <tissue evidence="7">Muscle</tissue>
    </source>
</reference>
<name>A0ABD0YT56_9HEMI</name>
<organism evidence="7 8">
    <name type="scientific">Ranatra chinensis</name>
    <dbReference type="NCBI Taxonomy" id="642074"/>
    <lineage>
        <taxon>Eukaryota</taxon>
        <taxon>Metazoa</taxon>
        <taxon>Ecdysozoa</taxon>
        <taxon>Arthropoda</taxon>
        <taxon>Hexapoda</taxon>
        <taxon>Insecta</taxon>
        <taxon>Pterygota</taxon>
        <taxon>Neoptera</taxon>
        <taxon>Paraneoptera</taxon>
        <taxon>Hemiptera</taxon>
        <taxon>Heteroptera</taxon>
        <taxon>Panheteroptera</taxon>
        <taxon>Nepomorpha</taxon>
        <taxon>Nepidae</taxon>
        <taxon>Ranatrinae</taxon>
        <taxon>Ranatra</taxon>
    </lineage>
</organism>
<sequence length="279" mass="32854">MLTNQWQSSVKINTVVALSDLCVRFTSLIEAYLGDMCVCLRDTDIVVRTNTLTYLTQLIQEDFLKLRYPFFYYILFMLEDEVSSIREQTSAFLVNTNHRSHNNVVLSPQERAAFCMPGEGGRECRRKLYRYMLDHMQDDHRFKVTYRLCTEILDEVSEGKIRLNQVGTFVLQDALYILSCDEIRMVHLRSGKETHEDDNGEMMEEVITHVRKTIISQLVKKNYIENIVPIIIRLKHKLKEMKSSLVRDLMICLRELMKDFKEEVCFIKCVNVVLFLRQS</sequence>